<protein>
    <submittedName>
        <fullName evidence="5">HTH-type transcriptional repressor RspR</fullName>
    </submittedName>
</protein>
<dbReference type="KEGG" id="rhs:A3Q41_02015"/>
<evidence type="ECO:0000256" key="1">
    <source>
        <dbReference type="ARBA" id="ARBA00023015"/>
    </source>
</evidence>
<dbReference type="OrthoDB" id="4084810at2"/>
<reference evidence="6" key="2">
    <citation type="submission" date="2016-04" db="EMBL/GenBank/DDBJ databases">
        <title>Complete Genome and Plasmid Sequences for Rhodococcus fascians D188 and Draft Sequences for Rhodococcus spp. Isolates PBTS 1 and PBTS 2.</title>
        <authorList>
            <person name="Stamer R."/>
            <person name="Vereecke D."/>
            <person name="Zhang Y."/>
            <person name="Schilkey F."/>
            <person name="Devitt N."/>
            <person name="Randall J."/>
        </authorList>
    </citation>
    <scope>NUCLEOTIDE SEQUENCE [LARGE SCALE GENOMIC DNA]</scope>
    <source>
        <strain evidence="6">PBTS2</strain>
    </source>
</reference>
<keyword evidence="2" id="KW-0238">DNA-binding</keyword>
<dbReference type="Gene3D" id="1.10.10.10">
    <property type="entry name" value="Winged helix-like DNA-binding domain superfamily/Winged helix DNA-binding domain"/>
    <property type="match status" value="1"/>
</dbReference>
<sequence>MSTQSSRKVTARERAYRELRLRIVSLTLPPGSPLSENDLAEQMSVSRTPVRESLILLAEEGLVQVFPQLGTFVSRVDTDRVADAQFVREAIETASLKDAVTSRSDQDLAALRANLAAQAEPGIDMDQFFELDEQFHQLLLAAGGHSAAWRSVESAKAHLDRARRLGLRDTRPIPDLIEQHTAIVDGLEARDFEAAAQSMREHLRAVFADVEYIKSKSPHLFSNSNERPTRKVVSSWE</sequence>
<keyword evidence="3" id="KW-0804">Transcription</keyword>
<dbReference type="PROSITE" id="PS50949">
    <property type="entry name" value="HTH_GNTR"/>
    <property type="match status" value="1"/>
</dbReference>
<dbReference type="SMART" id="SM00345">
    <property type="entry name" value="HTH_GNTR"/>
    <property type="match status" value="1"/>
</dbReference>
<dbReference type="PATRIC" id="fig|1653479.3.peg.2037"/>
<dbReference type="Proteomes" id="UP000076038">
    <property type="component" value="Chromosome"/>
</dbReference>
<dbReference type="Gene3D" id="1.20.120.530">
    <property type="entry name" value="GntR ligand-binding domain-like"/>
    <property type="match status" value="1"/>
</dbReference>
<dbReference type="SMART" id="SM00895">
    <property type="entry name" value="FCD"/>
    <property type="match status" value="1"/>
</dbReference>
<dbReference type="RefSeq" id="WP_027495418.1">
    <property type="nucleotide sequence ID" value="NZ_CP015220.1"/>
</dbReference>
<proteinExistence type="predicted"/>
<dbReference type="InterPro" id="IPR011711">
    <property type="entry name" value="GntR_C"/>
</dbReference>
<dbReference type="SUPFAM" id="SSF48008">
    <property type="entry name" value="GntR ligand-binding domain-like"/>
    <property type="match status" value="1"/>
</dbReference>
<dbReference type="PANTHER" id="PTHR43537:SF5">
    <property type="entry name" value="UXU OPERON TRANSCRIPTIONAL REGULATOR"/>
    <property type="match status" value="1"/>
</dbReference>
<feature type="domain" description="HTH gntR-type" evidence="4">
    <location>
        <begin position="9"/>
        <end position="76"/>
    </location>
</feature>
<dbReference type="AlphaFoldDB" id="A0A143QLR3"/>
<dbReference type="SUPFAM" id="SSF46785">
    <property type="entry name" value="Winged helix' DNA-binding domain"/>
    <property type="match status" value="1"/>
</dbReference>
<keyword evidence="1" id="KW-0805">Transcription regulation</keyword>
<reference evidence="5 6" key="1">
    <citation type="journal article" date="2016" name="Genome Announc.">
        <title>Complete Genome and Plasmid Sequences for Rhodococcus fascians D188 and Draft Sequences for Rhodococcus Isolates PBTS 1 and PBTS 2.</title>
        <authorList>
            <person name="Stamler R.A."/>
            <person name="Vereecke D."/>
            <person name="Zhang Y."/>
            <person name="Schilkey F."/>
            <person name="Devitt N."/>
            <person name="Randall J.J."/>
        </authorList>
    </citation>
    <scope>NUCLEOTIDE SEQUENCE [LARGE SCALE GENOMIC DNA]</scope>
    <source>
        <strain evidence="5 6">PBTS2</strain>
    </source>
</reference>
<dbReference type="Pfam" id="PF00392">
    <property type="entry name" value="GntR"/>
    <property type="match status" value="1"/>
</dbReference>
<evidence type="ECO:0000313" key="5">
    <source>
        <dbReference type="EMBL" id="AMY23317.1"/>
    </source>
</evidence>
<dbReference type="PANTHER" id="PTHR43537">
    <property type="entry name" value="TRANSCRIPTIONAL REGULATOR, GNTR FAMILY"/>
    <property type="match status" value="1"/>
</dbReference>
<organism evidence="5 6">
    <name type="scientific">Rhodococcoides fascians</name>
    <name type="common">Rhodococcus fascians</name>
    <dbReference type="NCBI Taxonomy" id="1828"/>
    <lineage>
        <taxon>Bacteria</taxon>
        <taxon>Bacillati</taxon>
        <taxon>Actinomycetota</taxon>
        <taxon>Actinomycetes</taxon>
        <taxon>Mycobacteriales</taxon>
        <taxon>Nocardiaceae</taxon>
        <taxon>Rhodococcoides</taxon>
    </lineage>
</organism>
<keyword evidence="6" id="KW-1185">Reference proteome</keyword>
<dbReference type="InterPro" id="IPR036388">
    <property type="entry name" value="WH-like_DNA-bd_sf"/>
</dbReference>
<evidence type="ECO:0000256" key="2">
    <source>
        <dbReference type="ARBA" id="ARBA00023125"/>
    </source>
</evidence>
<dbReference type="GO" id="GO:0003677">
    <property type="term" value="F:DNA binding"/>
    <property type="evidence" value="ECO:0007669"/>
    <property type="project" value="UniProtKB-KW"/>
</dbReference>
<dbReference type="InterPro" id="IPR036390">
    <property type="entry name" value="WH_DNA-bd_sf"/>
</dbReference>
<dbReference type="EMBL" id="CP015220">
    <property type="protein sequence ID" value="AMY23317.1"/>
    <property type="molecule type" value="Genomic_DNA"/>
</dbReference>
<dbReference type="CDD" id="cd07377">
    <property type="entry name" value="WHTH_GntR"/>
    <property type="match status" value="1"/>
</dbReference>
<name>A0A143QLR3_RHOFA</name>
<gene>
    <name evidence="5" type="primary">rspR_7</name>
    <name evidence="5" type="ORF">A3Q41_02015</name>
</gene>
<dbReference type="GO" id="GO:0003700">
    <property type="term" value="F:DNA-binding transcription factor activity"/>
    <property type="evidence" value="ECO:0007669"/>
    <property type="project" value="InterPro"/>
</dbReference>
<accession>A0A143QLR3</accession>
<evidence type="ECO:0000259" key="4">
    <source>
        <dbReference type="PROSITE" id="PS50949"/>
    </source>
</evidence>
<dbReference type="PRINTS" id="PR00035">
    <property type="entry name" value="HTHGNTR"/>
</dbReference>
<dbReference type="InterPro" id="IPR008920">
    <property type="entry name" value="TF_FadR/GntR_C"/>
</dbReference>
<evidence type="ECO:0000313" key="6">
    <source>
        <dbReference type="Proteomes" id="UP000076038"/>
    </source>
</evidence>
<dbReference type="Pfam" id="PF07729">
    <property type="entry name" value="FCD"/>
    <property type="match status" value="1"/>
</dbReference>
<evidence type="ECO:0000256" key="3">
    <source>
        <dbReference type="ARBA" id="ARBA00023163"/>
    </source>
</evidence>
<dbReference type="InterPro" id="IPR000524">
    <property type="entry name" value="Tscrpt_reg_HTH_GntR"/>
</dbReference>